<keyword evidence="1" id="KW-0808">Transferase</keyword>
<evidence type="ECO:0000313" key="1">
    <source>
        <dbReference type="EMBL" id="WWQ62489.1"/>
    </source>
</evidence>
<gene>
    <name evidence="1" type="ORF">V2W30_03305</name>
</gene>
<sequence length="220" mass="23492">MIRELLPPWACAAESFGDVQGVRLHAEEEAAVARAVPARRREFATVRHCARTALRQLGFAEQPLVPGAHGAPGWPDGVVGSMTHCAGYRAAAVCRDGDAAGIGIDAEPDAPLPAGVLDAVALPEERAHVSRLGRGPGSDVSWDRLLFSAKEALYKAWFPLAHRPLGFSSASVVFDPEDHTFQARVRVPGPVVADREISVFRGRWAQGAGLLVTAVVVPRR</sequence>
<organism evidence="1 2">
    <name type="scientific">Streptomyces citrinus</name>
    <dbReference type="NCBI Taxonomy" id="3118173"/>
    <lineage>
        <taxon>Bacteria</taxon>
        <taxon>Bacillati</taxon>
        <taxon>Actinomycetota</taxon>
        <taxon>Actinomycetes</taxon>
        <taxon>Kitasatosporales</taxon>
        <taxon>Streptomycetaceae</taxon>
        <taxon>Streptomyces</taxon>
    </lineage>
</organism>
<accession>A0ACD5A5U3</accession>
<name>A0ACD5A5U3_9ACTN</name>
<proteinExistence type="predicted"/>
<reference evidence="1" key="1">
    <citation type="journal article" date="2025" name="Int. J. Syst. Evol. Microbiol.">
        <title>Streptomyces citrinus sp. nov., with yellow diffusible pigment.</title>
        <authorList>
            <person name="He Y."/>
            <person name="Yang E."/>
            <person name="Xu J."/>
            <person name="Sun Y."/>
            <person name="Sun L."/>
        </authorList>
    </citation>
    <scope>NUCLEOTIDE SEQUENCE</scope>
    <source>
        <strain evidence="1">Q6</strain>
    </source>
</reference>
<protein>
    <submittedName>
        <fullName evidence="1">4'-phosphopantetheinyl transferase superfamily protein</fullName>
    </submittedName>
</protein>
<evidence type="ECO:0000313" key="2">
    <source>
        <dbReference type="Proteomes" id="UP001432251"/>
    </source>
</evidence>
<keyword evidence="2" id="KW-1185">Reference proteome</keyword>
<dbReference type="EMBL" id="CP146022">
    <property type="protein sequence ID" value="WWQ62489.1"/>
    <property type="molecule type" value="Genomic_DNA"/>
</dbReference>
<dbReference type="Proteomes" id="UP001432251">
    <property type="component" value="Chromosome"/>
</dbReference>